<evidence type="ECO:0000256" key="6">
    <source>
        <dbReference type="ARBA" id="ARBA00023136"/>
    </source>
</evidence>
<comment type="subcellular location">
    <subcellularLocation>
        <location evidence="1">Cell membrane</location>
        <topology evidence="1">Multi-pass membrane protein</topology>
    </subcellularLocation>
    <subcellularLocation>
        <location evidence="7">Membrane</location>
        <topology evidence="7">Multi-pass membrane protein</topology>
    </subcellularLocation>
</comment>
<gene>
    <name evidence="9" type="primary">5569644</name>
</gene>
<dbReference type="EnsemblMetazoa" id="AAEL007792-RB">
    <property type="protein sequence ID" value="AAEL007792-PB"/>
    <property type="gene ID" value="AAEL007792"/>
</dbReference>
<proteinExistence type="inferred from homology"/>
<reference evidence="9 10" key="1">
    <citation type="submission" date="2017-06" db="EMBL/GenBank/DDBJ databases">
        <title>Aedes aegypti genome working group (AGWG) sequencing and assembly.</title>
        <authorList>
            <consortium name="Aedes aegypti Genome Working Group (AGWG)"/>
            <person name="Matthews B.J."/>
        </authorList>
    </citation>
    <scope>NUCLEOTIDE SEQUENCE [LARGE SCALE GENOMIC DNA]</scope>
    <source>
        <strain evidence="9 10">LVP_AGWG</strain>
    </source>
</reference>
<evidence type="ECO:0000313" key="10">
    <source>
        <dbReference type="Proteomes" id="UP000008820"/>
    </source>
</evidence>
<evidence type="ECO:0000256" key="4">
    <source>
        <dbReference type="ARBA" id="ARBA00022692"/>
    </source>
</evidence>
<reference evidence="9" key="2">
    <citation type="submission" date="2020-05" db="UniProtKB">
        <authorList>
            <consortium name="EnsemblMetazoa"/>
        </authorList>
    </citation>
    <scope>IDENTIFICATION</scope>
    <source>
        <strain evidence="9">LVP_AGWG</strain>
    </source>
</reference>
<dbReference type="AlphaFoldDB" id="A0A6I8TF49"/>
<evidence type="ECO:0000256" key="2">
    <source>
        <dbReference type="ARBA" id="ARBA00008789"/>
    </source>
</evidence>
<dbReference type="PANTHER" id="PTHR16024:SF27">
    <property type="entry name" value="XK-RELATED PROTEIN"/>
    <property type="match status" value="1"/>
</dbReference>
<evidence type="ECO:0000256" key="7">
    <source>
        <dbReference type="RuleBase" id="RU910716"/>
    </source>
</evidence>
<sequence length="612" mass="71467">MDVLDGVPRCVLGYQVKTRTQIVFSFLIPVIFELLVYTVVITADVLVVVEHFRNDNPTWAWFTLSFMWLPAIACFAAVLSSPSQWPETIGFDERTLRFVEKNLLVLVFFPVAAVYRFSRRIFWTIEALFHEKTSYGRVQAVCKIRETSPFELYHFLQAFLHAAPQMLLQLYILLRDNTFRNYDTVTAQIVSVVFSFLTMASIITSYQRFESQKIVGRCYPWSSEEQVKARKRELQRTTITVESVMERNITSGLPEPDPMTPNIMRNFYSRYGEDSPTPSGSSTQRKTLNVDQSNFDSLSSKKIKDPYINYTDDDKLTVSDTVDSLSPTVSFKQDLVENIEDIRDYIRRTDDSKLAAIVDNSDDEYEDPIYAEIFDKSPRTPAPPTPAAYLAKRASMLKNFFVFDTENFIKDHVPRLPGNLFEHSERKSTPAPAASDEPDGDLLSLPSRRQIISGLEEDDLSGKSVAFAGWVMFLFMRMIALSVFYVFFPTYFWMICLNHYLLMIACIIYEVRFHEKLERYYFYLFLAYIYMFSIMEFKIKFIHVRTWYVGYVTVMLVENFAMNAIWYNLGTFESWWFDFIHFITIMSGILSLLCLLFYYAFLRPRDKLLFVN</sequence>
<dbReference type="InterPro" id="IPR050895">
    <property type="entry name" value="XK-related_scramblase"/>
</dbReference>
<comment type="similarity">
    <text evidence="2 7">Belongs to the XK family.</text>
</comment>
<dbReference type="GO" id="GO:0005886">
    <property type="term" value="C:plasma membrane"/>
    <property type="evidence" value="ECO:0007669"/>
    <property type="project" value="UniProtKB-SubCell"/>
</dbReference>
<organism evidence="9 10">
    <name type="scientific">Aedes aegypti</name>
    <name type="common">Yellowfever mosquito</name>
    <name type="synonym">Culex aegypti</name>
    <dbReference type="NCBI Taxonomy" id="7159"/>
    <lineage>
        <taxon>Eukaryota</taxon>
        <taxon>Metazoa</taxon>
        <taxon>Ecdysozoa</taxon>
        <taxon>Arthropoda</taxon>
        <taxon>Hexapoda</taxon>
        <taxon>Insecta</taxon>
        <taxon>Pterygota</taxon>
        <taxon>Neoptera</taxon>
        <taxon>Endopterygota</taxon>
        <taxon>Diptera</taxon>
        <taxon>Nematocera</taxon>
        <taxon>Culicoidea</taxon>
        <taxon>Culicidae</taxon>
        <taxon>Culicinae</taxon>
        <taxon>Aedini</taxon>
        <taxon>Aedes</taxon>
        <taxon>Stegomyia</taxon>
    </lineage>
</organism>
<dbReference type="Pfam" id="PF09815">
    <property type="entry name" value="XK-related"/>
    <property type="match status" value="2"/>
</dbReference>
<feature type="transmembrane region" description="Helical" evidence="7">
    <location>
        <begin position="59"/>
        <end position="79"/>
    </location>
</feature>
<dbReference type="PANTHER" id="PTHR16024">
    <property type="entry name" value="XK-RELATED PROTEIN"/>
    <property type="match status" value="1"/>
</dbReference>
<evidence type="ECO:0000256" key="1">
    <source>
        <dbReference type="ARBA" id="ARBA00004651"/>
    </source>
</evidence>
<dbReference type="GO" id="GO:1902742">
    <property type="term" value="P:apoptotic process involved in development"/>
    <property type="evidence" value="ECO:0007669"/>
    <property type="project" value="TreeGrafter"/>
</dbReference>
<feature type="transmembrane region" description="Helical" evidence="7">
    <location>
        <begin position="579"/>
        <end position="601"/>
    </location>
</feature>
<feature type="compositionally biased region" description="Polar residues" evidence="8">
    <location>
        <begin position="276"/>
        <end position="291"/>
    </location>
</feature>
<feature type="transmembrane region" description="Helical" evidence="7">
    <location>
        <begin position="152"/>
        <end position="173"/>
    </location>
</feature>
<dbReference type="InterPro" id="IPR018629">
    <property type="entry name" value="XK-rel"/>
</dbReference>
<evidence type="ECO:0000256" key="5">
    <source>
        <dbReference type="ARBA" id="ARBA00022989"/>
    </source>
</evidence>
<dbReference type="GO" id="GO:0043652">
    <property type="term" value="P:engulfment of apoptotic cell"/>
    <property type="evidence" value="ECO:0007669"/>
    <property type="project" value="TreeGrafter"/>
</dbReference>
<keyword evidence="4 7" id="KW-0812">Transmembrane</keyword>
<evidence type="ECO:0000313" key="9">
    <source>
        <dbReference type="EnsemblMetazoa" id="AAEL007792-PB"/>
    </source>
</evidence>
<evidence type="ECO:0000256" key="3">
    <source>
        <dbReference type="ARBA" id="ARBA00022475"/>
    </source>
</evidence>
<feature type="transmembrane region" description="Helical" evidence="7">
    <location>
        <begin position="521"/>
        <end position="542"/>
    </location>
</feature>
<dbReference type="OrthoDB" id="8190653at2759"/>
<dbReference type="GO" id="GO:0070782">
    <property type="term" value="P:phosphatidylserine exposure on apoptotic cell surface"/>
    <property type="evidence" value="ECO:0007669"/>
    <property type="project" value="TreeGrafter"/>
</dbReference>
<dbReference type="FunCoup" id="A0A6I8TF49">
    <property type="interactions" value="49"/>
</dbReference>
<feature type="transmembrane region" description="Helical" evidence="7">
    <location>
        <begin position="22"/>
        <end position="47"/>
    </location>
</feature>
<evidence type="ECO:0000256" key="8">
    <source>
        <dbReference type="SAM" id="MobiDB-lite"/>
    </source>
</evidence>
<keyword evidence="3" id="KW-1003">Cell membrane</keyword>
<keyword evidence="6 7" id="KW-0472">Membrane</keyword>
<accession>A0A6I8TF49</accession>
<feature type="transmembrane region" description="Helical" evidence="7">
    <location>
        <begin position="548"/>
        <end position="567"/>
    </location>
</feature>
<feature type="transmembrane region" description="Helical" evidence="7">
    <location>
        <begin position="465"/>
        <end position="485"/>
    </location>
</feature>
<keyword evidence="10" id="KW-1185">Reference proteome</keyword>
<feature type="region of interest" description="Disordered" evidence="8">
    <location>
        <begin position="267"/>
        <end position="291"/>
    </location>
</feature>
<feature type="transmembrane region" description="Helical" evidence="7">
    <location>
        <begin position="185"/>
        <end position="203"/>
    </location>
</feature>
<dbReference type="InParanoid" id="A0A6I8TF49"/>
<keyword evidence="5 7" id="KW-1133">Transmembrane helix</keyword>
<feature type="region of interest" description="Disordered" evidence="8">
    <location>
        <begin position="423"/>
        <end position="443"/>
    </location>
</feature>
<protein>
    <recommendedName>
        <fullName evidence="7">XK-related protein</fullName>
    </recommendedName>
</protein>
<dbReference type="Proteomes" id="UP000008820">
    <property type="component" value="Chromosome 1"/>
</dbReference>
<name>A0A6I8TF49_AEDAE</name>